<evidence type="ECO:0000313" key="2">
    <source>
        <dbReference type="EMBL" id="SHG64752.1"/>
    </source>
</evidence>
<feature type="compositionally biased region" description="Basic and acidic residues" evidence="1">
    <location>
        <begin position="7"/>
        <end position="23"/>
    </location>
</feature>
<gene>
    <name evidence="2" type="ORF">SAMN04488068_0916</name>
</gene>
<keyword evidence="3" id="KW-1185">Reference proteome</keyword>
<dbReference type="EMBL" id="FQWZ01000002">
    <property type="protein sequence ID" value="SHG64752.1"/>
    <property type="molecule type" value="Genomic_DNA"/>
</dbReference>
<reference evidence="2 3" key="1">
    <citation type="submission" date="2016-11" db="EMBL/GenBank/DDBJ databases">
        <authorList>
            <person name="Jaros S."/>
            <person name="Januszkiewicz K."/>
            <person name="Wedrychowicz H."/>
        </authorList>
    </citation>
    <scope>NUCLEOTIDE SEQUENCE [LARGE SCALE GENOMIC DNA]</scope>
    <source>
        <strain evidence="2 3">CGMCC 1.7049</strain>
    </source>
</reference>
<sequence>MAVPLDNPRRSTCEKGSDKLHLPDERMLRADEMHRKGVNPQTVRQVISEYGLMAVAIRRYGST</sequence>
<name>A0A1M5LI00_9GAMM</name>
<dbReference type="AlphaFoldDB" id="A0A1M5LI00"/>
<organism evidence="2 3">
    <name type="scientific">Hydrocarboniphaga daqingensis</name>
    <dbReference type="NCBI Taxonomy" id="490188"/>
    <lineage>
        <taxon>Bacteria</taxon>
        <taxon>Pseudomonadati</taxon>
        <taxon>Pseudomonadota</taxon>
        <taxon>Gammaproteobacteria</taxon>
        <taxon>Nevskiales</taxon>
        <taxon>Nevskiaceae</taxon>
        <taxon>Hydrocarboniphaga</taxon>
    </lineage>
</organism>
<dbReference type="Proteomes" id="UP000199758">
    <property type="component" value="Unassembled WGS sequence"/>
</dbReference>
<evidence type="ECO:0000313" key="3">
    <source>
        <dbReference type="Proteomes" id="UP000199758"/>
    </source>
</evidence>
<feature type="region of interest" description="Disordered" evidence="1">
    <location>
        <begin position="1"/>
        <end position="23"/>
    </location>
</feature>
<evidence type="ECO:0000256" key="1">
    <source>
        <dbReference type="SAM" id="MobiDB-lite"/>
    </source>
</evidence>
<proteinExistence type="predicted"/>
<accession>A0A1M5LI00</accession>
<protein>
    <submittedName>
        <fullName evidence="2">Uncharacterized protein</fullName>
    </submittedName>
</protein>